<evidence type="ECO:0000313" key="4">
    <source>
        <dbReference type="Proteomes" id="UP000661012"/>
    </source>
</evidence>
<dbReference type="Proteomes" id="UP000661012">
    <property type="component" value="Unassembled WGS sequence"/>
</dbReference>
<dbReference type="Proteomes" id="UP000306393">
    <property type="component" value="Unassembled WGS sequence"/>
</dbReference>
<comment type="caution">
    <text evidence="2">The sequence shown here is derived from an EMBL/GenBank/DDBJ whole genome shotgun (WGS) entry which is preliminary data.</text>
</comment>
<organism evidence="2 3">
    <name type="scientific">Erwinia persicina</name>
    <dbReference type="NCBI Taxonomy" id="55211"/>
    <lineage>
        <taxon>Bacteria</taxon>
        <taxon>Pseudomonadati</taxon>
        <taxon>Pseudomonadota</taxon>
        <taxon>Gammaproteobacteria</taxon>
        <taxon>Enterobacterales</taxon>
        <taxon>Erwiniaceae</taxon>
        <taxon>Erwinia</taxon>
    </lineage>
</organism>
<dbReference type="STRING" id="1219360.GCA_001571305_02530"/>
<dbReference type="InterPro" id="IPR019289">
    <property type="entry name" value="Phage_tail_E/E"/>
</dbReference>
<evidence type="ECO:0000313" key="2">
    <source>
        <dbReference type="EMBL" id="TKJ90795.1"/>
    </source>
</evidence>
<name>A0A4U3FD62_9GAMM</name>
<gene>
    <name evidence="2" type="ORF">EpCFBP13511_09925</name>
    <name evidence="1" type="ORF">IFT93_06655</name>
</gene>
<dbReference type="Pfam" id="PF10109">
    <property type="entry name" value="Phage_TAC_7"/>
    <property type="match status" value="1"/>
</dbReference>
<dbReference type="AlphaFoldDB" id="A0A4U3FD62"/>
<evidence type="ECO:0000313" key="1">
    <source>
        <dbReference type="EMBL" id="MBD8106107.1"/>
    </source>
</evidence>
<sequence length="98" mass="10273">MPQAENTLQLVTPIVRGDTVINSVELIKPNAGTLRGTRLVDLAGSDVDALITVLPRITLPNLTKSECLNLDPVDLIELGGRVIGFLSAKPDTSAGPTA</sequence>
<keyword evidence="4" id="KW-1185">Reference proteome</keyword>
<protein>
    <submittedName>
        <fullName evidence="2">Phage tail assembly protein</fullName>
    </submittedName>
</protein>
<evidence type="ECO:0000313" key="3">
    <source>
        <dbReference type="Proteomes" id="UP000306393"/>
    </source>
</evidence>
<dbReference type="EMBL" id="JACYNN010000003">
    <property type="protein sequence ID" value="MBD8106107.1"/>
    <property type="molecule type" value="Genomic_DNA"/>
</dbReference>
<reference evidence="1 4" key="2">
    <citation type="journal article" date="2020" name="FEMS Microbiol. Ecol.">
        <title>Temporal dynamics of bacterial communities during seed development and maturation.</title>
        <authorList>
            <person name="Chesneau G."/>
            <person name="Torres-Cortes G."/>
            <person name="Briand M."/>
            <person name="Darrasse A."/>
            <person name="Preveaux A."/>
            <person name="Marais C."/>
            <person name="Jacques M.A."/>
            <person name="Shade A."/>
            <person name="Barret M."/>
        </authorList>
    </citation>
    <scope>NUCLEOTIDE SEQUENCE [LARGE SCALE GENOMIC DNA]</scope>
    <source>
        <strain evidence="1 4">CFBP13732</strain>
    </source>
</reference>
<dbReference type="OrthoDB" id="7366507at2"/>
<dbReference type="EMBL" id="QGAC01000008">
    <property type="protein sequence ID" value="TKJ90795.1"/>
    <property type="molecule type" value="Genomic_DNA"/>
</dbReference>
<accession>A0A4U3FD62</accession>
<dbReference type="RefSeq" id="WP_137269136.1">
    <property type="nucleotide sequence ID" value="NZ_CP123752.1"/>
</dbReference>
<reference evidence="2 3" key="1">
    <citation type="journal article" date="2019" name="Sci. Rep.">
        <title>Differences in resource use lead to coexistence of seed-transmitted microbial populations.</title>
        <authorList>
            <person name="Torres-Cortes G."/>
            <person name="Garcia B.J."/>
            <person name="Compant S."/>
            <person name="Rezki S."/>
            <person name="Jones P."/>
            <person name="Preveaux A."/>
            <person name="Briand M."/>
            <person name="Roulet A."/>
            <person name="Bouchez O."/>
            <person name="Jacobson D."/>
            <person name="Barret M."/>
        </authorList>
    </citation>
    <scope>NUCLEOTIDE SEQUENCE [LARGE SCALE GENOMIC DNA]</scope>
    <source>
        <strain evidence="2 3">CFBP13511</strain>
    </source>
</reference>
<proteinExistence type="predicted"/>